<evidence type="ECO:0000313" key="2">
    <source>
        <dbReference type="Proteomes" id="UP001500236"/>
    </source>
</evidence>
<name>A0ABP6LSZ6_9MICC</name>
<comment type="caution">
    <text evidence="1">The sequence shown here is derived from an EMBL/GenBank/DDBJ whole genome shotgun (WGS) entry which is preliminary data.</text>
</comment>
<protein>
    <submittedName>
        <fullName evidence="1">Uncharacterized protein</fullName>
    </submittedName>
</protein>
<gene>
    <name evidence="1" type="ORF">GCM10010529_11490</name>
</gene>
<proteinExistence type="predicted"/>
<evidence type="ECO:0000313" key="1">
    <source>
        <dbReference type="EMBL" id="GAA3059514.1"/>
    </source>
</evidence>
<keyword evidence="2" id="KW-1185">Reference proteome</keyword>
<reference evidence="2" key="1">
    <citation type="journal article" date="2019" name="Int. J. Syst. Evol. Microbiol.">
        <title>The Global Catalogue of Microorganisms (GCM) 10K type strain sequencing project: providing services to taxonomists for standard genome sequencing and annotation.</title>
        <authorList>
            <consortium name="The Broad Institute Genomics Platform"/>
            <consortium name="The Broad Institute Genome Sequencing Center for Infectious Disease"/>
            <person name="Wu L."/>
            <person name="Ma J."/>
        </authorList>
    </citation>
    <scope>NUCLEOTIDE SEQUENCE [LARGE SCALE GENOMIC DNA]</scope>
    <source>
        <strain evidence="2">JCM 14309</strain>
    </source>
</reference>
<dbReference type="Proteomes" id="UP001500236">
    <property type="component" value="Unassembled WGS sequence"/>
</dbReference>
<sequence length="70" mass="7640">MTGLEAGEGRGPCLGVIVRRDLVPGVRGAGKRSLETVEAQPLLEYPEEVIQGERVLPLRFRVRRETAPSA</sequence>
<organism evidence="1 2">
    <name type="scientific">Nesterenkonia aethiopica</name>
    <dbReference type="NCBI Taxonomy" id="269144"/>
    <lineage>
        <taxon>Bacteria</taxon>
        <taxon>Bacillati</taxon>
        <taxon>Actinomycetota</taxon>
        <taxon>Actinomycetes</taxon>
        <taxon>Micrococcales</taxon>
        <taxon>Micrococcaceae</taxon>
        <taxon>Nesterenkonia</taxon>
    </lineage>
</organism>
<dbReference type="EMBL" id="BAAAVT010000006">
    <property type="protein sequence ID" value="GAA3059514.1"/>
    <property type="molecule type" value="Genomic_DNA"/>
</dbReference>
<accession>A0ABP6LSZ6</accession>